<dbReference type="PANTHER" id="PTHR33055:SF3">
    <property type="entry name" value="PUTATIVE TRANSPOSASE FOR IS117-RELATED"/>
    <property type="match status" value="1"/>
</dbReference>
<dbReference type="GO" id="GO:0006313">
    <property type="term" value="P:DNA transposition"/>
    <property type="evidence" value="ECO:0007669"/>
    <property type="project" value="InterPro"/>
</dbReference>
<dbReference type="NCBIfam" id="NF033542">
    <property type="entry name" value="transpos_IS110"/>
    <property type="match status" value="1"/>
</dbReference>
<geneLocation type="plasmid" evidence="3 4">
    <name>pACRY01</name>
</geneLocation>
<gene>
    <name evidence="3" type="ordered locus">Acry_3111</name>
</gene>
<dbReference type="KEGG" id="acr:Acry_3111"/>
<dbReference type="GO" id="GO:0004803">
    <property type="term" value="F:transposase activity"/>
    <property type="evidence" value="ECO:0007669"/>
    <property type="project" value="InterPro"/>
</dbReference>
<dbReference type="GO" id="GO:0003677">
    <property type="term" value="F:DNA binding"/>
    <property type="evidence" value="ECO:0007669"/>
    <property type="project" value="InterPro"/>
</dbReference>
<sequence>MAHYAGLDISDKDTAIHVVDDNGKLVWRGKRASEPEVLAAALRRHAPELVRVGLETGQLAPWLYHSLKDLGFPVICLDARHARVATALQRNKTDAHDAETLAQLVRTGWYREARVKGWAAHAMRRLVGARSQLVGISIDLSNQIRSTLKTFGLRATGGAGRVFEAKVRIALEGRPEVAGVVEPLLAAWRAVRDQIAVLDRKLMAAVKADPTCRLLMTCPGVGVVVAASFSATVEAPAHFRHSRSIGAYLGLTPRRNQSGEIDHSAGVSKRGDRLLRSYLFEAAASLLVRVQSSSALKTWGLALVQRLGFKRAAVAVARKIGVVLHAMWKSNQPFEAWHGATPKARAA</sequence>
<dbReference type="InterPro" id="IPR002525">
    <property type="entry name" value="Transp_IS110-like_N"/>
</dbReference>
<name>A5FT08_ACICJ</name>
<dbReference type="EMBL" id="CP000689">
    <property type="protein sequence ID" value="ABQ28740.1"/>
    <property type="molecule type" value="Genomic_DNA"/>
</dbReference>
<feature type="domain" description="Transposase IS116/IS110/IS902 C-terminal" evidence="2">
    <location>
        <begin position="212"/>
        <end position="292"/>
    </location>
</feature>
<dbReference type="Proteomes" id="UP000000245">
    <property type="component" value="Plasmid pACRY01"/>
</dbReference>
<accession>A5FT08</accession>
<evidence type="ECO:0000259" key="2">
    <source>
        <dbReference type="Pfam" id="PF02371"/>
    </source>
</evidence>
<feature type="domain" description="Transposase IS110-like N-terminal" evidence="1">
    <location>
        <begin position="5"/>
        <end position="150"/>
    </location>
</feature>
<evidence type="ECO:0000313" key="3">
    <source>
        <dbReference type="EMBL" id="ABQ28740.1"/>
    </source>
</evidence>
<dbReference type="PANTHER" id="PTHR33055">
    <property type="entry name" value="TRANSPOSASE FOR INSERTION SEQUENCE ELEMENT IS1111A"/>
    <property type="match status" value="1"/>
</dbReference>
<keyword evidence="4" id="KW-1185">Reference proteome</keyword>
<organism evidence="3 4">
    <name type="scientific">Acidiphilium cryptum (strain JF-5)</name>
    <dbReference type="NCBI Taxonomy" id="349163"/>
    <lineage>
        <taxon>Bacteria</taxon>
        <taxon>Pseudomonadati</taxon>
        <taxon>Pseudomonadota</taxon>
        <taxon>Alphaproteobacteria</taxon>
        <taxon>Acetobacterales</taxon>
        <taxon>Acidocellaceae</taxon>
        <taxon>Acidiphilium</taxon>
    </lineage>
</organism>
<proteinExistence type="predicted"/>
<dbReference type="RefSeq" id="WP_011930574.1">
    <property type="nucleotide sequence ID" value="NC_009467.1"/>
</dbReference>
<dbReference type="Pfam" id="PF02371">
    <property type="entry name" value="Transposase_20"/>
    <property type="match status" value="1"/>
</dbReference>
<dbReference type="HOGENOM" id="CLU_036902_3_3_5"/>
<evidence type="ECO:0000313" key="4">
    <source>
        <dbReference type="Proteomes" id="UP000000245"/>
    </source>
</evidence>
<dbReference type="InterPro" id="IPR003346">
    <property type="entry name" value="Transposase_20"/>
</dbReference>
<dbReference type="AlphaFoldDB" id="A5FT08"/>
<protein>
    <submittedName>
        <fullName evidence="3">Transposase IS116/IS110/IS902 family protein</fullName>
    </submittedName>
</protein>
<dbReference type="Pfam" id="PF01548">
    <property type="entry name" value="DEDD_Tnp_IS110"/>
    <property type="match status" value="1"/>
</dbReference>
<dbReference type="InterPro" id="IPR047650">
    <property type="entry name" value="Transpos_IS110"/>
</dbReference>
<evidence type="ECO:0000259" key="1">
    <source>
        <dbReference type="Pfam" id="PF01548"/>
    </source>
</evidence>
<keyword evidence="3" id="KW-0614">Plasmid</keyword>
<reference evidence="3 4" key="1">
    <citation type="submission" date="2007-05" db="EMBL/GenBank/DDBJ databases">
        <title>Complete sequence of plasmid1 pACRY01 of Acidiphilium cryptum JF-5.</title>
        <authorList>
            <consortium name="US DOE Joint Genome Institute"/>
            <person name="Copeland A."/>
            <person name="Lucas S."/>
            <person name="Lapidus A."/>
            <person name="Barry K."/>
            <person name="Detter J.C."/>
            <person name="Glavina del Rio T."/>
            <person name="Hammon N."/>
            <person name="Israni S."/>
            <person name="Dalin E."/>
            <person name="Tice H."/>
            <person name="Pitluck S."/>
            <person name="Sims D."/>
            <person name="Brettin T."/>
            <person name="Bruce D."/>
            <person name="Han C."/>
            <person name="Schmutz J."/>
            <person name="Larimer F."/>
            <person name="Land M."/>
            <person name="Hauser L."/>
            <person name="Kyrpides N."/>
            <person name="Kim E."/>
            <person name="Magnuson T."/>
            <person name="Richardson P."/>
        </authorList>
    </citation>
    <scope>NUCLEOTIDE SEQUENCE [LARGE SCALE GENOMIC DNA]</scope>
    <source>
        <strain evidence="4">JF-5</strain>
        <plasmid evidence="4">Plasmid pACRY01</plasmid>
    </source>
</reference>